<gene>
    <name evidence="1" type="ORF">BGZ80_008029</name>
</gene>
<organism evidence="1 2">
    <name type="scientific">Entomortierella chlamydospora</name>
    <dbReference type="NCBI Taxonomy" id="101097"/>
    <lineage>
        <taxon>Eukaryota</taxon>
        <taxon>Fungi</taxon>
        <taxon>Fungi incertae sedis</taxon>
        <taxon>Mucoromycota</taxon>
        <taxon>Mortierellomycotina</taxon>
        <taxon>Mortierellomycetes</taxon>
        <taxon>Mortierellales</taxon>
        <taxon>Mortierellaceae</taxon>
        <taxon>Entomortierella</taxon>
    </lineage>
</organism>
<reference evidence="1" key="1">
    <citation type="journal article" date="2020" name="Fungal Divers.">
        <title>Resolving the Mortierellaceae phylogeny through synthesis of multi-gene phylogenetics and phylogenomics.</title>
        <authorList>
            <person name="Vandepol N."/>
            <person name="Liber J."/>
            <person name="Desiro A."/>
            <person name="Na H."/>
            <person name="Kennedy M."/>
            <person name="Barry K."/>
            <person name="Grigoriev I.V."/>
            <person name="Miller A.N."/>
            <person name="O'Donnell K."/>
            <person name="Stajich J.E."/>
            <person name="Bonito G."/>
        </authorList>
    </citation>
    <scope>NUCLEOTIDE SEQUENCE</scope>
    <source>
        <strain evidence="1">NRRL 2769</strain>
    </source>
</reference>
<feature type="non-terminal residue" evidence="1">
    <location>
        <position position="384"/>
    </location>
</feature>
<name>A0A9P6MDR7_9FUNG</name>
<dbReference type="PANTHER" id="PTHR33099:SF14">
    <property type="entry name" value="PROLYL 4-HYDROXYLASE ALPHA SUBUNIT FE(2+) 2OG DIOXYGENASE DOMAIN-CONTAINING PROTEIN"/>
    <property type="match status" value="1"/>
</dbReference>
<dbReference type="AlphaFoldDB" id="A0A9P6MDR7"/>
<evidence type="ECO:0000313" key="2">
    <source>
        <dbReference type="Proteomes" id="UP000703661"/>
    </source>
</evidence>
<dbReference type="Gene3D" id="2.60.120.620">
    <property type="entry name" value="q2cbj1_9rhob like domain"/>
    <property type="match status" value="1"/>
</dbReference>
<feature type="non-terminal residue" evidence="1">
    <location>
        <position position="1"/>
    </location>
</feature>
<dbReference type="PANTHER" id="PTHR33099">
    <property type="entry name" value="FE2OG DIOXYGENASE DOMAIN-CONTAINING PROTEIN"/>
    <property type="match status" value="1"/>
</dbReference>
<dbReference type="Proteomes" id="UP000703661">
    <property type="component" value="Unassembled WGS sequence"/>
</dbReference>
<proteinExistence type="predicted"/>
<accession>A0A9P6MDR7</accession>
<keyword evidence="2" id="KW-1185">Reference proteome</keyword>
<evidence type="ECO:0000313" key="1">
    <source>
        <dbReference type="EMBL" id="KAF9993796.1"/>
    </source>
</evidence>
<evidence type="ECO:0008006" key="3">
    <source>
        <dbReference type="Google" id="ProtNLM"/>
    </source>
</evidence>
<sequence>LYGEEALLDGITISFGSKSLKFPLSQDDVDKFSELVESCAPSAFGMNERAVIDPSYRKCKELKPNDFTISNNYHEILPRIMAQAASVLESPKTIYASLNKLCVYETHGFFKEHVDTPQSDIFASLVVCLPTNYEGGMLTVEDNAYDLSSSNSIKWCAFYSDCRHKIDEVTKGFRVTLTYDLLYLDIPEPVPYHDLLYKTLESSLLELHAKHNVDPALTANQKPKFVIGIPLVSKYPSLEGHGGKPTLKGRDLKTLTILRDLGYTTDVKAVYNVKVRGMFRNRYYHKSHPSFEGIGDVYEEVEFTEDFEEEDAYVISDAWHGFSDEVNEECGDYPISALYDNGGRCLKNLYWLWEPTCRHAGPTYIAYGNEPSTGTVYMDGCILA</sequence>
<protein>
    <recommendedName>
        <fullName evidence="3">Prolyl 4-hydroxylase alpha subunit Fe(2+) 2OG dioxygenase domain-containing protein</fullName>
    </recommendedName>
</protein>
<comment type="caution">
    <text evidence="1">The sequence shown here is derived from an EMBL/GenBank/DDBJ whole genome shotgun (WGS) entry which is preliminary data.</text>
</comment>
<dbReference type="EMBL" id="JAAAID010004234">
    <property type="protein sequence ID" value="KAF9993796.1"/>
    <property type="molecule type" value="Genomic_DNA"/>
</dbReference>